<dbReference type="EMBL" id="KQ965748">
    <property type="protein sequence ID" value="KXS17263.1"/>
    <property type="molecule type" value="Genomic_DNA"/>
</dbReference>
<dbReference type="PROSITE" id="PS00028">
    <property type="entry name" value="ZINC_FINGER_C2H2_1"/>
    <property type="match status" value="2"/>
</dbReference>
<feature type="compositionally biased region" description="Low complexity" evidence="6">
    <location>
        <begin position="435"/>
        <end position="446"/>
    </location>
</feature>
<dbReference type="GO" id="GO:0008270">
    <property type="term" value="F:zinc ion binding"/>
    <property type="evidence" value="ECO:0007669"/>
    <property type="project" value="UniProtKB-KW"/>
</dbReference>
<dbReference type="PANTHER" id="PTHR23057:SF0">
    <property type="entry name" value="JUXTAPOSED WITH ANOTHER ZINC FINGER PROTEIN 1"/>
    <property type="match status" value="1"/>
</dbReference>
<dbReference type="SUPFAM" id="SSF57667">
    <property type="entry name" value="beta-beta-alpha zinc fingers"/>
    <property type="match status" value="1"/>
</dbReference>
<feature type="compositionally biased region" description="Acidic residues" evidence="6">
    <location>
        <begin position="278"/>
        <end position="292"/>
    </location>
</feature>
<organism evidence="8 9">
    <name type="scientific">Gonapodya prolifera (strain JEL478)</name>
    <name type="common">Monoblepharis prolifera</name>
    <dbReference type="NCBI Taxonomy" id="1344416"/>
    <lineage>
        <taxon>Eukaryota</taxon>
        <taxon>Fungi</taxon>
        <taxon>Fungi incertae sedis</taxon>
        <taxon>Chytridiomycota</taxon>
        <taxon>Chytridiomycota incertae sedis</taxon>
        <taxon>Monoblepharidomycetes</taxon>
        <taxon>Monoblepharidales</taxon>
        <taxon>Gonapodyaceae</taxon>
        <taxon>Gonapodya</taxon>
    </lineage>
</organism>
<dbReference type="Gene3D" id="3.30.160.60">
    <property type="entry name" value="Classic Zinc Finger"/>
    <property type="match status" value="1"/>
</dbReference>
<accession>A0A139AL78</accession>
<evidence type="ECO:0000313" key="8">
    <source>
        <dbReference type="EMBL" id="KXS17263.1"/>
    </source>
</evidence>
<dbReference type="GO" id="GO:0005634">
    <property type="term" value="C:nucleus"/>
    <property type="evidence" value="ECO:0007669"/>
    <property type="project" value="TreeGrafter"/>
</dbReference>
<feature type="domain" description="C2H2-type" evidence="7">
    <location>
        <begin position="707"/>
        <end position="737"/>
    </location>
</feature>
<evidence type="ECO:0000259" key="7">
    <source>
        <dbReference type="PROSITE" id="PS50157"/>
    </source>
</evidence>
<evidence type="ECO:0000256" key="3">
    <source>
        <dbReference type="ARBA" id="ARBA00022771"/>
    </source>
</evidence>
<feature type="region of interest" description="Disordered" evidence="6">
    <location>
        <begin position="1"/>
        <end position="25"/>
    </location>
</feature>
<evidence type="ECO:0000256" key="2">
    <source>
        <dbReference type="ARBA" id="ARBA00022737"/>
    </source>
</evidence>
<feature type="region of interest" description="Disordered" evidence="6">
    <location>
        <begin position="145"/>
        <end position="189"/>
    </location>
</feature>
<evidence type="ECO:0000313" key="9">
    <source>
        <dbReference type="Proteomes" id="UP000070544"/>
    </source>
</evidence>
<keyword evidence="2" id="KW-0677">Repeat</keyword>
<dbReference type="PANTHER" id="PTHR23057">
    <property type="entry name" value="JUXTAPOSED WITH ANOTHER ZINC FINGER PROTEIN 1"/>
    <property type="match status" value="1"/>
</dbReference>
<reference evidence="8 9" key="1">
    <citation type="journal article" date="2015" name="Genome Biol. Evol.">
        <title>Phylogenomic analyses indicate that early fungi evolved digesting cell walls of algal ancestors of land plants.</title>
        <authorList>
            <person name="Chang Y."/>
            <person name="Wang S."/>
            <person name="Sekimoto S."/>
            <person name="Aerts A.L."/>
            <person name="Choi C."/>
            <person name="Clum A."/>
            <person name="LaButti K.M."/>
            <person name="Lindquist E.A."/>
            <person name="Yee Ngan C."/>
            <person name="Ohm R.A."/>
            <person name="Salamov A.A."/>
            <person name="Grigoriev I.V."/>
            <person name="Spatafora J.W."/>
            <person name="Berbee M.L."/>
        </authorList>
    </citation>
    <scope>NUCLEOTIDE SEQUENCE [LARGE SCALE GENOMIC DNA]</scope>
    <source>
        <strain evidence="8 9">JEL478</strain>
    </source>
</reference>
<feature type="region of interest" description="Disordered" evidence="6">
    <location>
        <begin position="636"/>
        <end position="657"/>
    </location>
</feature>
<dbReference type="InterPro" id="IPR051580">
    <property type="entry name" value="ZnF-Chromatin_assoc"/>
</dbReference>
<dbReference type="InterPro" id="IPR036236">
    <property type="entry name" value="Znf_C2H2_sf"/>
</dbReference>
<keyword evidence="1" id="KW-0479">Metal-binding</keyword>
<feature type="compositionally biased region" description="Acidic residues" evidence="6">
    <location>
        <begin position="503"/>
        <end position="528"/>
    </location>
</feature>
<dbReference type="PROSITE" id="PS50157">
    <property type="entry name" value="ZINC_FINGER_C2H2_2"/>
    <property type="match status" value="1"/>
</dbReference>
<feature type="region of interest" description="Disordered" evidence="6">
    <location>
        <begin position="403"/>
        <end position="542"/>
    </location>
</feature>
<feature type="compositionally biased region" description="Acidic residues" evidence="6">
    <location>
        <begin position="161"/>
        <end position="177"/>
    </location>
</feature>
<evidence type="ECO:0000256" key="5">
    <source>
        <dbReference type="PROSITE-ProRule" id="PRU00042"/>
    </source>
</evidence>
<dbReference type="OrthoDB" id="2099180at2759"/>
<dbReference type="AlphaFoldDB" id="A0A139AL78"/>
<evidence type="ECO:0000256" key="1">
    <source>
        <dbReference type="ARBA" id="ARBA00022723"/>
    </source>
</evidence>
<feature type="compositionally biased region" description="Basic and acidic residues" evidence="6">
    <location>
        <begin position="411"/>
        <end position="422"/>
    </location>
</feature>
<keyword evidence="3 5" id="KW-0863">Zinc-finger</keyword>
<name>A0A139AL78_GONPJ</name>
<dbReference type="InterPro" id="IPR013087">
    <property type="entry name" value="Znf_C2H2_type"/>
</dbReference>
<feature type="compositionally biased region" description="Basic residues" evidence="6">
    <location>
        <begin position="423"/>
        <end position="434"/>
    </location>
</feature>
<feature type="region of interest" description="Disordered" evidence="6">
    <location>
        <begin position="261"/>
        <end position="300"/>
    </location>
</feature>
<evidence type="ECO:0000256" key="4">
    <source>
        <dbReference type="ARBA" id="ARBA00022833"/>
    </source>
</evidence>
<proteinExistence type="predicted"/>
<gene>
    <name evidence="8" type="ORF">M427DRAFT_54918</name>
</gene>
<protein>
    <recommendedName>
        <fullName evidence="7">C2H2-type domain-containing protein</fullName>
    </recommendedName>
</protein>
<sequence>MTEIAIPMPAHLDSTTEGTARSVPKSFQGHSLAPSAYGRSPAGSVGTSGSLSRSLRGITFAREQGVLDFYNNFQFISQVSPSPLSTSPFNVHRQFHPDSPRIHPAAFTSDFLCCGVHFLDLHALTDHFDERHAVLTPDGTVLGYALADNDEGSDSGSVSGDENEDEDIDMESAESDDGSSSGSDGSDGWEWEAVDMDAETMKGLTSLLAPQPVHASETSGIRISDIVRGAAPDDADLPFAFDDLRELAWPDTPHARKVAAALAGMRPRSRNARQNTDPDADEEWATEDEESTVPDGLASRPRITLDADLLDPSLAALSSSFSAMNIVPPPAPPSPPTALLSMLDVYAGDEGSLLARLLVKAGGCASDVNDFDLEDIGDLGDFDLNGVMDAAVDFDERWFEQNKKSRKHARHSYEKSHFEEYHKRRRTSFRHSHNVSKPLSSSPSSSKHAHSSERKQKPNRPRRGMLREDEEVALELQVSFPKDPRRDDEDAVSDAEEARGSDAEEEDDVQVEVEVEVIDVDADPDSVEMDTNPLPASEPVTSVTRKDAGVTVISHELVVPLGRGSGLGYKVLADGHEISSGSAEDTPERTTSINATEAVESSVDLPSAVSIEAITAAAASLVAAIQAQQANAASAQASRAGQGSSSSNADKKKGKGASKEGEKKFKCTFPGCDKTYKNPNGLKYHALREHQVASSDMALNKMMLQPYGCTVVGCDRRYRNQGGLKYHLEHAHSAELKAYLPIDLCDVDSPDPI</sequence>
<keyword evidence="9" id="KW-1185">Reference proteome</keyword>
<keyword evidence="4" id="KW-0862">Zinc</keyword>
<dbReference type="STRING" id="1344416.A0A139AL78"/>
<evidence type="ECO:0000256" key="6">
    <source>
        <dbReference type="SAM" id="MobiDB-lite"/>
    </source>
</evidence>
<feature type="compositionally biased region" description="Low complexity" evidence="6">
    <location>
        <begin position="636"/>
        <end position="648"/>
    </location>
</feature>
<dbReference type="SMART" id="SM00355">
    <property type="entry name" value="ZnF_C2H2"/>
    <property type="match status" value="2"/>
</dbReference>
<dbReference type="Proteomes" id="UP000070544">
    <property type="component" value="Unassembled WGS sequence"/>
</dbReference>